<dbReference type="Proteomes" id="UP001596097">
    <property type="component" value="Unassembled WGS sequence"/>
</dbReference>
<evidence type="ECO:0000256" key="6">
    <source>
        <dbReference type="ARBA" id="ARBA00039101"/>
    </source>
</evidence>
<keyword evidence="11" id="KW-1185">Reference proteome</keyword>
<dbReference type="EMBL" id="JBHSQL010000017">
    <property type="protein sequence ID" value="MFC6151313.1"/>
    <property type="molecule type" value="Genomic_DNA"/>
</dbReference>
<comment type="caution">
    <text evidence="10">The sequence shown here is derived from an EMBL/GenBank/DDBJ whole genome shotgun (WGS) entry which is preliminary data.</text>
</comment>
<evidence type="ECO:0000256" key="4">
    <source>
        <dbReference type="ARBA" id="ARBA00022827"/>
    </source>
</evidence>
<dbReference type="Gene3D" id="3.40.50.720">
    <property type="entry name" value="NAD(P)-binding Rossmann-like Domain"/>
    <property type="match status" value="1"/>
</dbReference>
<dbReference type="PIRSF" id="PIRSF000189">
    <property type="entry name" value="D-aa_oxidase"/>
    <property type="match status" value="1"/>
</dbReference>
<evidence type="ECO:0000256" key="7">
    <source>
        <dbReference type="ARBA" id="ARBA00039751"/>
    </source>
</evidence>
<keyword evidence="4" id="KW-0274">FAD</keyword>
<accession>A0ABW1QPS8</accession>
<organism evidence="10 11">
    <name type="scientific">Mumia xiangluensis</name>
    <dbReference type="NCBI Taxonomy" id="1678900"/>
    <lineage>
        <taxon>Bacteria</taxon>
        <taxon>Bacillati</taxon>
        <taxon>Actinomycetota</taxon>
        <taxon>Actinomycetes</taxon>
        <taxon>Propionibacteriales</taxon>
        <taxon>Nocardioidaceae</taxon>
        <taxon>Mumia</taxon>
    </lineage>
</organism>
<name>A0ABW1QPS8_9ACTN</name>
<evidence type="ECO:0000259" key="9">
    <source>
        <dbReference type="Pfam" id="PF01266"/>
    </source>
</evidence>
<evidence type="ECO:0000256" key="2">
    <source>
        <dbReference type="ARBA" id="ARBA00006730"/>
    </source>
</evidence>
<evidence type="ECO:0000256" key="5">
    <source>
        <dbReference type="ARBA" id="ARBA00023002"/>
    </source>
</evidence>
<dbReference type="EC" id="1.4.3.3" evidence="6"/>
<protein>
    <recommendedName>
        <fullName evidence="7">D-amino-acid oxidase</fullName>
        <ecNumber evidence="6">1.4.3.3</ecNumber>
    </recommendedName>
</protein>
<dbReference type="Pfam" id="PF01266">
    <property type="entry name" value="DAO"/>
    <property type="match status" value="1"/>
</dbReference>
<comment type="cofactor">
    <cofactor evidence="1">
        <name>FAD</name>
        <dbReference type="ChEBI" id="CHEBI:57692"/>
    </cofactor>
</comment>
<dbReference type="Gene3D" id="3.30.9.10">
    <property type="entry name" value="D-Amino Acid Oxidase, subunit A, domain 2"/>
    <property type="match status" value="1"/>
</dbReference>
<comment type="similarity">
    <text evidence="2">Belongs to the DAMOX/DASOX family.</text>
</comment>
<evidence type="ECO:0000313" key="11">
    <source>
        <dbReference type="Proteomes" id="UP001596097"/>
    </source>
</evidence>
<dbReference type="InterPro" id="IPR023209">
    <property type="entry name" value="DAO"/>
</dbReference>
<dbReference type="InterPro" id="IPR006076">
    <property type="entry name" value="FAD-dep_OxRdtase"/>
</dbReference>
<dbReference type="PANTHER" id="PTHR11530:SF11">
    <property type="entry name" value="D-ASPARTATE OXIDASE"/>
    <property type="match status" value="1"/>
</dbReference>
<sequence>MRVLVVGAGVTGLTCAVVAAEAGHLVDVLARDLPLETTSAVAAAWWYPYLAEPADRVLAWSRRTYEVLAGLDGADAGVTMRRSVELLTDPEPEPWWASAVGVLAPLQDVPPGYAAGRVFEAPVAHMPTYLDYLVRRLASSGGTVTRMALSALPPGADAVVNASGLGSRLLAGDPSTTPVRGQVLRLPAVAGVDEVLLADRPGETTYVVPRGDDVIVGGTSDHGEWDLAPRTEDTTAILARAVALVPALAGAPVLGVRVGLRPGRPTVRLEREDRAGASPVIHCYGHGGAGVTTSWGCAEEVASLLDAVA</sequence>
<keyword evidence="5 10" id="KW-0560">Oxidoreductase</keyword>
<dbReference type="SUPFAM" id="SSF54373">
    <property type="entry name" value="FAD-linked reductases, C-terminal domain"/>
    <property type="match status" value="1"/>
</dbReference>
<feature type="domain" description="FAD dependent oxidoreductase" evidence="9">
    <location>
        <begin position="2"/>
        <end position="304"/>
    </location>
</feature>
<gene>
    <name evidence="10" type="ORF">ACFPYK_18055</name>
</gene>
<reference evidence="11" key="1">
    <citation type="journal article" date="2019" name="Int. J. Syst. Evol. Microbiol.">
        <title>The Global Catalogue of Microorganisms (GCM) 10K type strain sequencing project: providing services to taxonomists for standard genome sequencing and annotation.</title>
        <authorList>
            <consortium name="The Broad Institute Genomics Platform"/>
            <consortium name="The Broad Institute Genome Sequencing Center for Infectious Disease"/>
            <person name="Wu L."/>
            <person name="Ma J."/>
        </authorList>
    </citation>
    <scope>NUCLEOTIDE SEQUENCE [LARGE SCALE GENOMIC DNA]</scope>
    <source>
        <strain evidence="11">CGMCC 4.7198</strain>
    </source>
</reference>
<dbReference type="SUPFAM" id="SSF51971">
    <property type="entry name" value="Nucleotide-binding domain"/>
    <property type="match status" value="1"/>
</dbReference>
<evidence type="ECO:0000256" key="8">
    <source>
        <dbReference type="ARBA" id="ARBA00049547"/>
    </source>
</evidence>
<evidence type="ECO:0000256" key="1">
    <source>
        <dbReference type="ARBA" id="ARBA00001974"/>
    </source>
</evidence>
<proteinExistence type="inferred from homology"/>
<evidence type="ECO:0000313" key="10">
    <source>
        <dbReference type="EMBL" id="MFC6151313.1"/>
    </source>
</evidence>
<dbReference type="PANTHER" id="PTHR11530">
    <property type="entry name" value="D-AMINO ACID OXIDASE"/>
    <property type="match status" value="1"/>
</dbReference>
<dbReference type="GO" id="GO:0016491">
    <property type="term" value="F:oxidoreductase activity"/>
    <property type="evidence" value="ECO:0007669"/>
    <property type="project" value="UniProtKB-KW"/>
</dbReference>
<comment type="catalytic activity">
    <reaction evidence="8">
        <text>a D-alpha-amino acid + O2 + H2O = a 2-oxocarboxylate + H2O2 + NH4(+)</text>
        <dbReference type="Rhea" id="RHEA:21816"/>
        <dbReference type="ChEBI" id="CHEBI:15377"/>
        <dbReference type="ChEBI" id="CHEBI:15379"/>
        <dbReference type="ChEBI" id="CHEBI:16240"/>
        <dbReference type="ChEBI" id="CHEBI:28938"/>
        <dbReference type="ChEBI" id="CHEBI:35179"/>
        <dbReference type="ChEBI" id="CHEBI:59871"/>
        <dbReference type="EC" id="1.4.3.3"/>
    </reaction>
    <physiologicalReaction direction="left-to-right" evidence="8">
        <dbReference type="Rhea" id="RHEA:21817"/>
    </physiologicalReaction>
</comment>
<evidence type="ECO:0000256" key="3">
    <source>
        <dbReference type="ARBA" id="ARBA00022630"/>
    </source>
</evidence>
<keyword evidence="3" id="KW-0285">Flavoprotein</keyword>
<dbReference type="RefSeq" id="WP_377036126.1">
    <property type="nucleotide sequence ID" value="NZ_JBHSQL010000017.1"/>
</dbReference>